<dbReference type="AlphaFoldDB" id="A0AAW3YPV1"/>
<protein>
    <submittedName>
        <fullName evidence="1">Uncharacterized protein</fullName>
    </submittedName>
</protein>
<sequence>MYVIGKNNLLTGHNGLSISVPDGTDVIIGQQFLLDVIKTSDTELPSNYNIELNDLYGRTMDTSYSGSPSLSSDKKIYKKNFLLTIDDSIPGGSTASYKISADSDSIPISYIGRELDLSSVKIKVDKRFIAMPYDTDPIGRDTKYVRFSEKLIDKSGKVIKNIPVMIVSSPQGGIEMAKFTTDPEDGFKLPTIINPVKINDDKVFIMLHADENGEISFRLYPLESLSGAIQLLNKIGRVAIPGEETHIVDPFNTDYLLPAVIPDLDHIILTDFIKNEDDVNSYYLNFNKFLVGTPSHLYYMIVRIGGDFEYSQPKEFTCYWSELLD</sequence>
<evidence type="ECO:0000313" key="1">
    <source>
        <dbReference type="EMBL" id="MBD2799396.1"/>
    </source>
</evidence>
<dbReference type="Proteomes" id="UP001193920">
    <property type="component" value="Unassembled WGS sequence"/>
</dbReference>
<name>A0AAW3YPV1_9GAMM</name>
<dbReference type="RefSeq" id="WP_323868344.1">
    <property type="nucleotide sequence ID" value="NZ_JACXBF010000075.1"/>
</dbReference>
<comment type="caution">
    <text evidence="1">The sequence shown here is derived from an EMBL/GenBank/DDBJ whole genome shotgun (WGS) entry which is preliminary data.</text>
</comment>
<proteinExistence type="predicted"/>
<accession>A0AAW3YPV1</accession>
<reference evidence="1" key="1">
    <citation type="submission" date="2020-09" db="EMBL/GenBank/DDBJ databases">
        <authorList>
            <person name="Palma L."/>
            <person name="Caballero P."/>
            <person name="Berry C."/>
            <person name="Del Valle E."/>
        </authorList>
    </citation>
    <scope>NUCLEOTIDE SEQUENCE</scope>
    <source>
        <strain evidence="1">M</strain>
    </source>
</reference>
<gene>
    <name evidence="1" type="ORF">ID854_02700</name>
</gene>
<dbReference type="EMBL" id="JACXBF010000075">
    <property type="protein sequence ID" value="MBD2799396.1"/>
    <property type="molecule type" value="Genomic_DNA"/>
</dbReference>
<reference evidence="1" key="2">
    <citation type="journal article" date="2024" name="Toxins">
        <title>Genome Sequence Analysis of Native Xenorhabdus Strains Isolated from Entomopathogenic Nematodes in Argentina.</title>
        <authorList>
            <person name="Palma L."/>
            <person name="Frizzo L."/>
            <person name="Kaiser S."/>
            <person name="Berry C."/>
            <person name="Caballero P."/>
            <person name="Bode H.B."/>
            <person name="Del Valle E.E."/>
        </authorList>
    </citation>
    <scope>NUCLEOTIDE SEQUENCE</scope>
    <source>
        <strain evidence="1">M</strain>
    </source>
</reference>
<organism evidence="1">
    <name type="scientific">Xenorhabdus szentirmaii</name>
    <dbReference type="NCBI Taxonomy" id="290112"/>
    <lineage>
        <taxon>Bacteria</taxon>
        <taxon>Pseudomonadati</taxon>
        <taxon>Pseudomonadota</taxon>
        <taxon>Gammaproteobacteria</taxon>
        <taxon>Enterobacterales</taxon>
        <taxon>Morganellaceae</taxon>
        <taxon>Xenorhabdus</taxon>
    </lineage>
</organism>